<accession>A0A0F8YHX3</accession>
<name>A0A0F8YHX3_9ZZZZ</name>
<dbReference type="EMBL" id="LAZR01066315">
    <property type="protein sequence ID" value="KKK53819.1"/>
    <property type="molecule type" value="Genomic_DNA"/>
</dbReference>
<proteinExistence type="predicted"/>
<protein>
    <submittedName>
        <fullName evidence="1">Uncharacterized protein</fullName>
    </submittedName>
</protein>
<reference evidence="1" key="1">
    <citation type="journal article" date="2015" name="Nature">
        <title>Complex archaea that bridge the gap between prokaryotes and eukaryotes.</title>
        <authorList>
            <person name="Spang A."/>
            <person name="Saw J.H."/>
            <person name="Jorgensen S.L."/>
            <person name="Zaremba-Niedzwiedzka K."/>
            <person name="Martijn J."/>
            <person name="Lind A.E."/>
            <person name="van Eijk R."/>
            <person name="Schleper C."/>
            <person name="Guy L."/>
            <person name="Ettema T.J."/>
        </authorList>
    </citation>
    <scope>NUCLEOTIDE SEQUENCE</scope>
</reference>
<sequence>MRRDKPSKTAYKVALNILTLGAKPGMDKVLPPGIVEAT</sequence>
<feature type="non-terminal residue" evidence="1">
    <location>
        <position position="38"/>
    </location>
</feature>
<comment type="caution">
    <text evidence="1">The sequence shown here is derived from an EMBL/GenBank/DDBJ whole genome shotgun (WGS) entry which is preliminary data.</text>
</comment>
<gene>
    <name evidence="1" type="ORF">LCGC14_3090960</name>
</gene>
<dbReference type="AlphaFoldDB" id="A0A0F8YHX3"/>
<organism evidence="1">
    <name type="scientific">marine sediment metagenome</name>
    <dbReference type="NCBI Taxonomy" id="412755"/>
    <lineage>
        <taxon>unclassified sequences</taxon>
        <taxon>metagenomes</taxon>
        <taxon>ecological metagenomes</taxon>
    </lineage>
</organism>
<evidence type="ECO:0000313" key="1">
    <source>
        <dbReference type="EMBL" id="KKK53819.1"/>
    </source>
</evidence>